<evidence type="ECO:0000256" key="12">
    <source>
        <dbReference type="SAM" id="MobiDB-lite"/>
    </source>
</evidence>
<keyword evidence="4 11" id="KW-0347">Helicase</keyword>
<gene>
    <name evidence="15" type="ORF">DMC30DRAFT_262639</name>
</gene>
<feature type="compositionally biased region" description="Low complexity" evidence="12">
    <location>
        <begin position="746"/>
        <end position="758"/>
    </location>
</feature>
<feature type="region of interest" description="Disordered" evidence="12">
    <location>
        <begin position="1"/>
        <end position="60"/>
    </location>
</feature>
<comment type="caution">
    <text evidence="15">The sequence shown here is derived from an EMBL/GenBank/DDBJ whole genome shotgun (WGS) entry which is preliminary data.</text>
</comment>
<feature type="compositionally biased region" description="Basic and acidic residues" evidence="12">
    <location>
        <begin position="722"/>
        <end position="734"/>
    </location>
</feature>
<sequence length="805" mass="88667">MEPPDDLSDSEYSRVTPQTATSNKPPPPPLKQSTLGFDHQSPSDYLPRLNPQQRDAVTASHEGALAVHAGPGSGKTAVLTTRVAHLVQVARIPPEHLVVVTFTNKAANEMKVRLAKIVGHHTVDKVVMGTFHSVCVRYLRKYAKLLNLAPNFLITDRDDCLAIIKRLLTRFADNLPDNLRREMKPPTWLEAISRCKSRRMSPEDYRADNANHPDPDKVEWIARMFECVRPSARVVLSSWVLRCWRKLTRSYTPVRQRRAYESELENANALDFDDLLLRGYQLFHKHPRVVAKIESVLIDEFQDTNNVQYELVKLIAAASGSLTVVGDPDQSIYGWRNAEIENLEKMLKEFHPVKQIFLEQNYRSTGAVLGAALAVVRQDTKRIPKSLTTSHPTGSSVVLHPAPSAPDEATFIASTIRHLVAHLGGLVGFNDFAVLLRYGALSRNVEVALQKAGVPSRMVGGHKFFERTEVKDLLSYLQLISNPSYTPALLRVLNTPRRGIGDKTQRDVVQRAADHKQSAWSVCVGLAQGRGTVPVTVAQRRGVKQLVELVTDARKKADEGADVASLIDLVCERVGYRQYLEKAHTPDAAERWENIEELKAYATVVADENPTTADLFTAAAPDPAEADSQFEEVTIPATASTVAFVSGGERSAGGDDSDDDDIIIVEPETEPKRTTKREGGDVKPKTGETDAPLAAQAANDSPATPLEVFLATSMLATDTETQDAKSDAKLEGPSRRSPSRRATPQRGSSGPSCSSPRARTARTRSFARARPARSTRRGACCTLRSRAHRASASSRTPTRAWQAPR</sequence>
<protein>
    <recommendedName>
        <fullName evidence="9">DNA 3'-5' helicase</fullName>
        <ecNumber evidence="9">5.6.2.4</ecNumber>
    </recommendedName>
</protein>
<dbReference type="SUPFAM" id="SSF52540">
    <property type="entry name" value="P-loop containing nucleoside triphosphate hydrolases"/>
    <property type="match status" value="1"/>
</dbReference>
<dbReference type="STRING" id="5288.A0A5C5FVU8"/>
<feature type="domain" description="UvrD-like helicase C-terminal" evidence="14">
    <location>
        <begin position="366"/>
        <end position="640"/>
    </location>
</feature>
<dbReference type="GO" id="GO:0005524">
    <property type="term" value="F:ATP binding"/>
    <property type="evidence" value="ECO:0007669"/>
    <property type="project" value="UniProtKB-UniRule"/>
</dbReference>
<evidence type="ECO:0000256" key="8">
    <source>
        <dbReference type="ARBA" id="ARBA00034617"/>
    </source>
</evidence>
<dbReference type="Pfam" id="PF00580">
    <property type="entry name" value="UvrD-helicase"/>
    <property type="match status" value="1"/>
</dbReference>
<reference evidence="15 16" key="1">
    <citation type="submission" date="2019-03" db="EMBL/GenBank/DDBJ databases">
        <title>Rhodosporidium diobovatum UCD-FST 08-225 genome sequencing, assembly, and annotation.</title>
        <authorList>
            <person name="Fakankun I.U."/>
            <person name="Fristensky B."/>
            <person name="Levin D.B."/>
        </authorList>
    </citation>
    <scope>NUCLEOTIDE SEQUENCE [LARGE SCALE GENOMIC DNA]</scope>
    <source>
        <strain evidence="15 16">UCD-FST 08-225</strain>
    </source>
</reference>
<feature type="binding site" evidence="11">
    <location>
        <begin position="69"/>
        <end position="76"/>
    </location>
    <ligand>
        <name>ATP</name>
        <dbReference type="ChEBI" id="CHEBI:30616"/>
    </ligand>
</feature>
<dbReference type="GO" id="GO:0000725">
    <property type="term" value="P:recombinational repair"/>
    <property type="evidence" value="ECO:0007669"/>
    <property type="project" value="TreeGrafter"/>
</dbReference>
<keyword evidence="6" id="KW-0238">DNA-binding</keyword>
<comment type="catalytic activity">
    <reaction evidence="10">
        <text>ATP + H2O = ADP + phosphate + H(+)</text>
        <dbReference type="Rhea" id="RHEA:13065"/>
        <dbReference type="ChEBI" id="CHEBI:15377"/>
        <dbReference type="ChEBI" id="CHEBI:15378"/>
        <dbReference type="ChEBI" id="CHEBI:30616"/>
        <dbReference type="ChEBI" id="CHEBI:43474"/>
        <dbReference type="ChEBI" id="CHEBI:456216"/>
        <dbReference type="EC" id="5.6.2.4"/>
    </reaction>
</comment>
<evidence type="ECO:0000256" key="1">
    <source>
        <dbReference type="ARBA" id="ARBA00009922"/>
    </source>
</evidence>
<evidence type="ECO:0000256" key="7">
    <source>
        <dbReference type="ARBA" id="ARBA00023235"/>
    </source>
</evidence>
<evidence type="ECO:0000256" key="11">
    <source>
        <dbReference type="PROSITE-ProRule" id="PRU00560"/>
    </source>
</evidence>
<feature type="domain" description="UvrD-like helicase ATP-binding" evidence="13">
    <location>
        <begin position="48"/>
        <end position="365"/>
    </location>
</feature>
<dbReference type="InterPro" id="IPR000212">
    <property type="entry name" value="DNA_helicase_UvrD/REP"/>
</dbReference>
<dbReference type="AlphaFoldDB" id="A0A5C5FVU8"/>
<dbReference type="Gene3D" id="3.40.50.300">
    <property type="entry name" value="P-loop containing nucleotide triphosphate hydrolases"/>
    <property type="match status" value="2"/>
</dbReference>
<feature type="compositionally biased region" description="Polar residues" evidence="12">
    <location>
        <begin position="13"/>
        <end position="23"/>
    </location>
</feature>
<keyword evidence="3 11" id="KW-0378">Hydrolase</keyword>
<evidence type="ECO:0000313" key="16">
    <source>
        <dbReference type="Proteomes" id="UP000311382"/>
    </source>
</evidence>
<accession>A0A5C5FVU8</accession>
<dbReference type="GO" id="GO:0043138">
    <property type="term" value="F:3'-5' DNA helicase activity"/>
    <property type="evidence" value="ECO:0007669"/>
    <property type="project" value="UniProtKB-EC"/>
</dbReference>
<dbReference type="Proteomes" id="UP000311382">
    <property type="component" value="Unassembled WGS sequence"/>
</dbReference>
<dbReference type="InterPro" id="IPR014017">
    <property type="entry name" value="DNA_helicase_UvrD-like_C"/>
</dbReference>
<feature type="compositionally biased region" description="Basic residues" evidence="12">
    <location>
        <begin position="759"/>
        <end position="776"/>
    </location>
</feature>
<evidence type="ECO:0000259" key="13">
    <source>
        <dbReference type="PROSITE" id="PS51198"/>
    </source>
</evidence>
<feature type="compositionally biased region" description="Polar residues" evidence="12">
    <location>
        <begin position="31"/>
        <end position="43"/>
    </location>
</feature>
<feature type="compositionally biased region" description="Low complexity" evidence="12">
    <location>
        <begin position="790"/>
        <end position="805"/>
    </location>
</feature>
<feature type="region of interest" description="Disordered" evidence="12">
    <location>
        <begin position="718"/>
        <end position="805"/>
    </location>
</feature>
<dbReference type="Gene3D" id="1.10.10.160">
    <property type="match status" value="1"/>
</dbReference>
<dbReference type="InterPro" id="IPR013986">
    <property type="entry name" value="DExx_box_DNA_helicase_dom_sf"/>
</dbReference>
<evidence type="ECO:0000256" key="9">
    <source>
        <dbReference type="ARBA" id="ARBA00034808"/>
    </source>
</evidence>
<comment type="similarity">
    <text evidence="1">Belongs to the helicase family. UvrD subfamily.</text>
</comment>
<dbReference type="GO" id="GO:0003677">
    <property type="term" value="F:DNA binding"/>
    <property type="evidence" value="ECO:0007669"/>
    <property type="project" value="UniProtKB-KW"/>
</dbReference>
<keyword evidence="2 11" id="KW-0547">Nucleotide-binding</keyword>
<keyword evidence="16" id="KW-1185">Reference proteome</keyword>
<evidence type="ECO:0000256" key="6">
    <source>
        <dbReference type="ARBA" id="ARBA00023125"/>
    </source>
</evidence>
<dbReference type="EMBL" id="SOZI01000070">
    <property type="protein sequence ID" value="TNY20332.1"/>
    <property type="molecule type" value="Genomic_DNA"/>
</dbReference>
<evidence type="ECO:0000256" key="4">
    <source>
        <dbReference type="ARBA" id="ARBA00022806"/>
    </source>
</evidence>
<organism evidence="15 16">
    <name type="scientific">Rhodotorula diobovata</name>
    <dbReference type="NCBI Taxonomy" id="5288"/>
    <lineage>
        <taxon>Eukaryota</taxon>
        <taxon>Fungi</taxon>
        <taxon>Dikarya</taxon>
        <taxon>Basidiomycota</taxon>
        <taxon>Pucciniomycotina</taxon>
        <taxon>Microbotryomycetes</taxon>
        <taxon>Sporidiobolales</taxon>
        <taxon>Sporidiobolaceae</taxon>
        <taxon>Rhodotorula</taxon>
    </lineage>
</organism>
<dbReference type="OrthoDB" id="1470711at2759"/>
<dbReference type="Pfam" id="PF13361">
    <property type="entry name" value="UvrD_C"/>
    <property type="match status" value="1"/>
</dbReference>
<dbReference type="Gene3D" id="1.10.486.10">
    <property type="entry name" value="PCRA, domain 4"/>
    <property type="match status" value="1"/>
</dbReference>
<evidence type="ECO:0000313" key="15">
    <source>
        <dbReference type="EMBL" id="TNY20332.1"/>
    </source>
</evidence>
<dbReference type="InterPro" id="IPR027417">
    <property type="entry name" value="P-loop_NTPase"/>
</dbReference>
<feature type="compositionally biased region" description="Basic and acidic residues" evidence="12">
    <location>
        <begin position="669"/>
        <end position="688"/>
    </location>
</feature>
<dbReference type="GO" id="GO:0016787">
    <property type="term" value="F:hydrolase activity"/>
    <property type="evidence" value="ECO:0007669"/>
    <property type="project" value="UniProtKB-UniRule"/>
</dbReference>
<evidence type="ECO:0000256" key="10">
    <source>
        <dbReference type="ARBA" id="ARBA00048988"/>
    </source>
</evidence>
<dbReference type="PANTHER" id="PTHR11070:SF2">
    <property type="entry name" value="ATP-DEPENDENT DNA HELICASE SRS2"/>
    <property type="match status" value="1"/>
</dbReference>
<dbReference type="InterPro" id="IPR014016">
    <property type="entry name" value="UvrD-like_ATP-bd"/>
</dbReference>
<dbReference type="PANTHER" id="PTHR11070">
    <property type="entry name" value="UVRD / RECB / PCRA DNA HELICASE FAMILY MEMBER"/>
    <property type="match status" value="1"/>
</dbReference>
<evidence type="ECO:0000256" key="5">
    <source>
        <dbReference type="ARBA" id="ARBA00022840"/>
    </source>
</evidence>
<evidence type="ECO:0000256" key="3">
    <source>
        <dbReference type="ARBA" id="ARBA00022801"/>
    </source>
</evidence>
<dbReference type="CDD" id="cd17932">
    <property type="entry name" value="DEXQc_UvrD"/>
    <property type="match status" value="1"/>
</dbReference>
<comment type="catalytic activity">
    <reaction evidence="8">
        <text>Couples ATP hydrolysis with the unwinding of duplex DNA by translocating in the 3'-5' direction.</text>
        <dbReference type="EC" id="5.6.2.4"/>
    </reaction>
</comment>
<dbReference type="PROSITE" id="PS51217">
    <property type="entry name" value="UVRD_HELICASE_CTER"/>
    <property type="match status" value="1"/>
</dbReference>
<evidence type="ECO:0000256" key="2">
    <source>
        <dbReference type="ARBA" id="ARBA00022741"/>
    </source>
</evidence>
<proteinExistence type="inferred from homology"/>
<name>A0A5C5FVU8_9BASI</name>
<dbReference type="PROSITE" id="PS51198">
    <property type="entry name" value="UVRD_HELICASE_ATP_BIND"/>
    <property type="match status" value="1"/>
</dbReference>
<evidence type="ECO:0000259" key="14">
    <source>
        <dbReference type="PROSITE" id="PS51217"/>
    </source>
</evidence>
<keyword evidence="7" id="KW-0413">Isomerase</keyword>
<dbReference type="EC" id="5.6.2.4" evidence="9"/>
<feature type="region of interest" description="Disordered" evidence="12">
    <location>
        <begin position="647"/>
        <end position="688"/>
    </location>
</feature>
<dbReference type="GO" id="GO:0005634">
    <property type="term" value="C:nucleus"/>
    <property type="evidence" value="ECO:0007669"/>
    <property type="project" value="TreeGrafter"/>
</dbReference>
<keyword evidence="5 11" id="KW-0067">ATP-binding</keyword>